<proteinExistence type="predicted"/>
<organism evidence="1 2">
    <name type="scientific">Nepenthes gracilis</name>
    <name type="common">Slender pitcher plant</name>
    <dbReference type="NCBI Taxonomy" id="150966"/>
    <lineage>
        <taxon>Eukaryota</taxon>
        <taxon>Viridiplantae</taxon>
        <taxon>Streptophyta</taxon>
        <taxon>Embryophyta</taxon>
        <taxon>Tracheophyta</taxon>
        <taxon>Spermatophyta</taxon>
        <taxon>Magnoliopsida</taxon>
        <taxon>eudicotyledons</taxon>
        <taxon>Gunneridae</taxon>
        <taxon>Pentapetalae</taxon>
        <taxon>Caryophyllales</taxon>
        <taxon>Nepenthaceae</taxon>
        <taxon>Nepenthes</taxon>
    </lineage>
</organism>
<reference evidence="1" key="1">
    <citation type="submission" date="2023-05" db="EMBL/GenBank/DDBJ databases">
        <title>Nepenthes gracilis genome sequencing.</title>
        <authorList>
            <person name="Fukushima K."/>
        </authorList>
    </citation>
    <scope>NUCLEOTIDE SEQUENCE</scope>
    <source>
        <strain evidence="1">SING2019-196</strain>
    </source>
</reference>
<comment type="caution">
    <text evidence="1">The sequence shown here is derived from an EMBL/GenBank/DDBJ whole genome shotgun (WGS) entry which is preliminary data.</text>
</comment>
<dbReference type="AlphaFoldDB" id="A0AAD3S1M3"/>
<evidence type="ECO:0000313" key="2">
    <source>
        <dbReference type="Proteomes" id="UP001279734"/>
    </source>
</evidence>
<dbReference type="EMBL" id="BSYO01000004">
    <property type="protein sequence ID" value="GMH02768.1"/>
    <property type="molecule type" value="Genomic_DNA"/>
</dbReference>
<sequence>MRKNWGREPSNASITRCRGLWASLTRPPRGLAREWETGLECVLWGRSEATKNRWQDRYTTVRSVEKHAPEIILLII</sequence>
<name>A0AAD3S1M3_NEPGR</name>
<evidence type="ECO:0000313" key="1">
    <source>
        <dbReference type="EMBL" id="GMH02768.1"/>
    </source>
</evidence>
<gene>
    <name evidence="1" type="ORF">Nepgr_004607</name>
</gene>
<keyword evidence="2" id="KW-1185">Reference proteome</keyword>
<protein>
    <submittedName>
        <fullName evidence="1">Uncharacterized protein</fullName>
    </submittedName>
</protein>
<accession>A0AAD3S1M3</accession>
<dbReference type="Proteomes" id="UP001279734">
    <property type="component" value="Unassembled WGS sequence"/>
</dbReference>